<reference evidence="1 2" key="1">
    <citation type="journal article" date="2005" name="Nature">
        <title>The genome of the social amoeba Dictyostelium discoideum.</title>
        <authorList>
            <consortium name="The Dictyostelium discoideum Sequencing Consortium"/>
            <person name="Eichinger L."/>
            <person name="Pachebat J.A."/>
            <person name="Glockner G."/>
            <person name="Rajandream M.A."/>
            <person name="Sucgang R."/>
            <person name="Berriman M."/>
            <person name="Song J."/>
            <person name="Olsen R."/>
            <person name="Szafranski K."/>
            <person name="Xu Q."/>
            <person name="Tunggal B."/>
            <person name="Kummerfeld S."/>
            <person name="Madera M."/>
            <person name="Konfortov B.A."/>
            <person name="Rivero F."/>
            <person name="Bankier A.T."/>
            <person name="Lehmann R."/>
            <person name="Hamlin N."/>
            <person name="Davies R."/>
            <person name="Gaudet P."/>
            <person name="Fey P."/>
            <person name="Pilcher K."/>
            <person name="Chen G."/>
            <person name="Saunders D."/>
            <person name="Sodergren E."/>
            <person name="Davis P."/>
            <person name="Kerhornou A."/>
            <person name="Nie X."/>
            <person name="Hall N."/>
            <person name="Anjard C."/>
            <person name="Hemphill L."/>
            <person name="Bason N."/>
            <person name="Farbrother P."/>
            <person name="Desany B."/>
            <person name="Just E."/>
            <person name="Morio T."/>
            <person name="Rost R."/>
            <person name="Churcher C."/>
            <person name="Cooper J."/>
            <person name="Haydock S."/>
            <person name="van Driessche N."/>
            <person name="Cronin A."/>
            <person name="Goodhead I."/>
            <person name="Muzny D."/>
            <person name="Mourier T."/>
            <person name="Pain A."/>
            <person name="Lu M."/>
            <person name="Harper D."/>
            <person name="Lindsay R."/>
            <person name="Hauser H."/>
            <person name="James K."/>
            <person name="Quiles M."/>
            <person name="Madan Babu M."/>
            <person name="Saito T."/>
            <person name="Buchrieser C."/>
            <person name="Wardroper A."/>
            <person name="Felder M."/>
            <person name="Thangavelu M."/>
            <person name="Johnson D."/>
            <person name="Knights A."/>
            <person name="Loulseged H."/>
            <person name="Mungall K."/>
            <person name="Oliver K."/>
            <person name="Price C."/>
            <person name="Quail M.A."/>
            <person name="Urushihara H."/>
            <person name="Hernandez J."/>
            <person name="Rabbinowitsch E."/>
            <person name="Steffen D."/>
            <person name="Sanders M."/>
            <person name="Ma J."/>
            <person name="Kohara Y."/>
            <person name="Sharp S."/>
            <person name="Simmonds M."/>
            <person name="Spiegler S."/>
            <person name="Tivey A."/>
            <person name="Sugano S."/>
            <person name="White B."/>
            <person name="Walker D."/>
            <person name="Woodward J."/>
            <person name="Winckler T."/>
            <person name="Tanaka Y."/>
            <person name="Shaulsky G."/>
            <person name="Schleicher M."/>
            <person name="Weinstock G."/>
            <person name="Rosenthal A."/>
            <person name="Cox E.C."/>
            <person name="Chisholm R.L."/>
            <person name="Gibbs R."/>
            <person name="Loomis W.F."/>
            <person name="Platzer M."/>
            <person name="Kay R.R."/>
            <person name="Williams J."/>
            <person name="Dear P.H."/>
            <person name="Noegel A.A."/>
            <person name="Barrell B."/>
            <person name="Kuspa A."/>
        </authorList>
    </citation>
    <scope>NUCLEOTIDE SEQUENCE [LARGE SCALE GENOMIC DNA]</scope>
    <source>
        <strain evidence="1 2">AX4</strain>
    </source>
</reference>
<evidence type="ECO:0000313" key="2">
    <source>
        <dbReference type="Proteomes" id="UP000002195"/>
    </source>
</evidence>
<dbReference type="PANTHER" id="PTHR31252:SF4">
    <property type="entry name" value="DUF4419 DOMAIN-CONTAINING PROTEIN"/>
    <property type="match status" value="1"/>
</dbReference>
<accession>Q54GX2</accession>
<dbReference type="GeneID" id="8627362"/>
<dbReference type="PaxDb" id="44689-DDB0188611"/>
<sequence>MNKWLGYLLPVLDNFIQSSRGKPDKEWCNKIVDYRSRSGGGILTGWLSVFCVFDNDETIWPKICETDIPYGYTSTPILLTDFDGTKYNSTLYFGHLTQKIEGSKLSPLFDWLIVADLSL</sequence>
<keyword evidence="2" id="KW-1185">Reference proteome</keyword>
<dbReference type="HOGENOM" id="CLU_2065892_0_0_1"/>
<dbReference type="EMBL" id="AAFI02000149">
    <property type="protein sequence ID" value="EAL62521.1"/>
    <property type="molecule type" value="Genomic_DNA"/>
</dbReference>
<evidence type="ECO:0000313" key="1">
    <source>
        <dbReference type="EMBL" id="EAL62521.1"/>
    </source>
</evidence>
<organism evidence="1 2">
    <name type="scientific">Dictyostelium discoideum</name>
    <name type="common">Social amoeba</name>
    <dbReference type="NCBI Taxonomy" id="44689"/>
    <lineage>
        <taxon>Eukaryota</taxon>
        <taxon>Amoebozoa</taxon>
        <taxon>Evosea</taxon>
        <taxon>Eumycetozoa</taxon>
        <taxon>Dictyostelia</taxon>
        <taxon>Dictyosteliales</taxon>
        <taxon>Dictyosteliaceae</taxon>
        <taxon>Dictyostelium</taxon>
    </lineage>
</organism>
<comment type="caution">
    <text evidence="1">The sequence shown here is derived from an EMBL/GenBank/DDBJ whole genome shotgun (WGS) entry which is preliminary data.</text>
</comment>
<dbReference type="OMA" id="RICHYIG"/>
<dbReference type="FunCoup" id="Q54GX2">
    <property type="interactions" value="3"/>
</dbReference>
<name>Q54GX2_DICDI</name>
<dbReference type="RefSeq" id="XP_636035.1">
    <property type="nucleotide sequence ID" value="XM_630943.1"/>
</dbReference>
<dbReference type="VEuPathDB" id="AmoebaDB:DDB_G0289841"/>
<dbReference type="KEGG" id="ddi:DDB_G0289841"/>
<protein>
    <submittedName>
        <fullName evidence="1">Uncharacterized protein</fullName>
    </submittedName>
</protein>
<dbReference type="Proteomes" id="UP000002195">
    <property type="component" value="Unassembled WGS sequence"/>
</dbReference>
<gene>
    <name evidence="1" type="ORF">DDB_G0289841</name>
</gene>
<dbReference type="InParanoid" id="Q54GX2"/>
<dbReference type="PANTHER" id="PTHR31252">
    <property type="entry name" value="DUF4419 DOMAIN-CONTAINING PROTEIN"/>
    <property type="match status" value="1"/>
</dbReference>
<dbReference type="InterPro" id="IPR025533">
    <property type="entry name" value="DUF4419"/>
</dbReference>
<dbReference type="AlphaFoldDB" id="Q54GX2"/>
<dbReference type="Pfam" id="PF14388">
    <property type="entry name" value="DUF4419"/>
    <property type="match status" value="1"/>
</dbReference>
<proteinExistence type="predicted"/>